<evidence type="ECO:0000313" key="7">
    <source>
        <dbReference type="Proteomes" id="UP000703038"/>
    </source>
</evidence>
<evidence type="ECO:0000313" key="6">
    <source>
        <dbReference type="EMBL" id="MBM7415894.1"/>
    </source>
</evidence>
<dbReference type="InterPro" id="IPR009057">
    <property type="entry name" value="Homeodomain-like_sf"/>
</dbReference>
<gene>
    <name evidence="6" type="ORF">JOE42_002627</name>
</gene>
<evidence type="ECO:0000256" key="3">
    <source>
        <dbReference type="ARBA" id="ARBA00023163"/>
    </source>
</evidence>
<protein>
    <submittedName>
        <fullName evidence="6">AcrR family transcriptional regulator</fullName>
    </submittedName>
</protein>
<evidence type="ECO:0000256" key="4">
    <source>
        <dbReference type="PROSITE-ProRule" id="PRU00335"/>
    </source>
</evidence>
<sequence>MPRNRRPQDREEKRAEIVDAATALFVDAGFDGTPLSRIAQSAGVTPNTIYWYFSDKDELLVAALTEITATALTRFAGLEVTSPQERLTWVVTELERYHRLVDTVHARAAVSIPIDEWHNGFHAMADALVAEELRRVGVAEERIAARTKVVVFAVEGMLTHPQSAAEKAAIVDALFD</sequence>
<dbReference type="PROSITE" id="PS50977">
    <property type="entry name" value="HTH_TETR_2"/>
    <property type="match status" value="1"/>
</dbReference>
<accession>A0ABS2KVD5</accession>
<name>A0ABS2KVD5_9NOCA</name>
<keyword evidence="3" id="KW-0804">Transcription</keyword>
<organism evidence="6 7">
    <name type="scientific">Rhodococcoides corynebacterioides</name>
    <dbReference type="NCBI Taxonomy" id="53972"/>
    <lineage>
        <taxon>Bacteria</taxon>
        <taxon>Bacillati</taxon>
        <taxon>Actinomycetota</taxon>
        <taxon>Actinomycetes</taxon>
        <taxon>Mycobacteriales</taxon>
        <taxon>Nocardiaceae</taxon>
        <taxon>Rhodococcoides</taxon>
    </lineage>
</organism>
<reference evidence="6 7" key="1">
    <citation type="submission" date="2021-01" db="EMBL/GenBank/DDBJ databases">
        <title>Genomics of switchgrass bacterial isolates.</title>
        <authorList>
            <person name="Shade A."/>
        </authorList>
    </citation>
    <scope>NUCLEOTIDE SEQUENCE [LARGE SCALE GENOMIC DNA]</scope>
    <source>
        <strain evidence="6 7">PvP111</strain>
    </source>
</reference>
<dbReference type="Gene3D" id="1.10.357.10">
    <property type="entry name" value="Tetracycline Repressor, domain 2"/>
    <property type="match status" value="1"/>
</dbReference>
<keyword evidence="2 4" id="KW-0238">DNA-binding</keyword>
<dbReference type="SUPFAM" id="SSF46689">
    <property type="entry name" value="Homeodomain-like"/>
    <property type="match status" value="1"/>
</dbReference>
<dbReference type="Proteomes" id="UP000703038">
    <property type="component" value="Unassembled WGS sequence"/>
</dbReference>
<keyword evidence="7" id="KW-1185">Reference proteome</keyword>
<proteinExistence type="predicted"/>
<dbReference type="PRINTS" id="PR00455">
    <property type="entry name" value="HTHTETR"/>
</dbReference>
<feature type="domain" description="HTH tetR-type" evidence="5">
    <location>
        <begin position="11"/>
        <end position="71"/>
    </location>
</feature>
<evidence type="ECO:0000256" key="1">
    <source>
        <dbReference type="ARBA" id="ARBA00023015"/>
    </source>
</evidence>
<dbReference type="PANTHER" id="PTHR30055:SF234">
    <property type="entry name" value="HTH-TYPE TRANSCRIPTIONAL REGULATOR BETI"/>
    <property type="match status" value="1"/>
</dbReference>
<dbReference type="Pfam" id="PF00440">
    <property type="entry name" value="TetR_N"/>
    <property type="match status" value="1"/>
</dbReference>
<evidence type="ECO:0000256" key="2">
    <source>
        <dbReference type="ARBA" id="ARBA00023125"/>
    </source>
</evidence>
<dbReference type="InterPro" id="IPR050109">
    <property type="entry name" value="HTH-type_TetR-like_transc_reg"/>
</dbReference>
<keyword evidence="1" id="KW-0805">Transcription regulation</keyword>
<comment type="caution">
    <text evidence="6">The sequence shown here is derived from an EMBL/GenBank/DDBJ whole genome shotgun (WGS) entry which is preliminary data.</text>
</comment>
<dbReference type="RefSeq" id="WP_204868837.1">
    <property type="nucleotide sequence ID" value="NZ_JAFBBK010000001.1"/>
</dbReference>
<dbReference type="EMBL" id="JAFBBK010000001">
    <property type="protein sequence ID" value="MBM7415894.1"/>
    <property type="molecule type" value="Genomic_DNA"/>
</dbReference>
<evidence type="ECO:0000259" key="5">
    <source>
        <dbReference type="PROSITE" id="PS50977"/>
    </source>
</evidence>
<feature type="DNA-binding region" description="H-T-H motif" evidence="4">
    <location>
        <begin position="34"/>
        <end position="53"/>
    </location>
</feature>
<dbReference type="InterPro" id="IPR001647">
    <property type="entry name" value="HTH_TetR"/>
</dbReference>
<dbReference type="PANTHER" id="PTHR30055">
    <property type="entry name" value="HTH-TYPE TRANSCRIPTIONAL REGULATOR RUTR"/>
    <property type="match status" value="1"/>
</dbReference>